<accession>A0A0D9XIE2</accession>
<dbReference type="Pfam" id="PF05266">
    <property type="entry name" value="DUF724"/>
    <property type="match status" value="1"/>
</dbReference>
<evidence type="ECO:0000256" key="4">
    <source>
        <dbReference type="SAM" id="MobiDB-lite"/>
    </source>
</evidence>
<reference evidence="7" key="2">
    <citation type="submission" date="2013-12" db="EMBL/GenBank/DDBJ databases">
        <authorList>
            <person name="Yu Y."/>
            <person name="Lee S."/>
            <person name="de Baynast K."/>
            <person name="Wissotski M."/>
            <person name="Liu L."/>
            <person name="Talag J."/>
            <person name="Goicoechea J."/>
            <person name="Angelova A."/>
            <person name="Jetty R."/>
            <person name="Kudrna D."/>
            <person name="Golser W."/>
            <person name="Rivera L."/>
            <person name="Zhang J."/>
            <person name="Wing R."/>
        </authorList>
    </citation>
    <scope>NUCLEOTIDE SEQUENCE</scope>
</reference>
<dbReference type="InterPro" id="IPR044824">
    <property type="entry name" value="MAIN-like"/>
</dbReference>
<dbReference type="HOGENOM" id="CLU_021874_0_0_1"/>
<sequence length="851" mass="96132">MAPSNGEDPSFLPFPILSHATTLPPPPPTFPPHPIPPLSFRHLTPCPRWSSWVAAALRDAAFAPLLRSAGIADAVGASAATVIPDRGALAALLSLWDPSSHAFRLPAGAATFTLEDALLLAGLPPSGAPLDRPLTPEEEDLRVRLVVEKEKIRELHPCARDARGVSAEVWLEWFDSSIRPGEDDELRRLGFLAYWLAFFVTPRLRPRTGELPDCTYALAARLSLGERIALGPAMVANLYADLDRIVASGVMEGVSGRVDTWGPLLLLQVWMWERFDSLRPPQLKAPPFPVSNARVHLWSRRKRTTTQEAAQRIFQDEACFLWRPYQYNSLNWTQPEWFNETTTSVSSRRKNKPNWLEDYSAIITQAVLTGWYGNEVVSSVMYNPQLVARQFGYDQDIMIHGSDSKGIGVLIPSISRHGVASKDYAAWWNDRFEIHQKANQYGCRVTANKENRVSSLPLNAELISVVQMAVDQFREGVKQEKSKGITKGQLTQLGNVAAYNESNVVVLGLGASRNEKMKKVRDKSADLNTKNRKKKKNKVLSNKSSECPQFYDWVPLTVSNTENNSLQLEAQDYSGPQKDLNSCSKRCHELTQLDSDECIVIEPPAKKCEVIDLVDEGEQSVLDPKLQDRQLVLELEEFVHSGLLSQWEESSDEDEKDGRNQETLKDNEHDPFSEAARREYPRFFDFIPQKPHYRGLLKDDEALTDLTYSGLWFLLVDFAKDVLKTSCDTNASEIVCLMKRAHELEQLGFNVKHFVARLKEPQSRLRILQDSIAKLEDAREKEQEAKRLQSLSSHLSKLKHNIQTMEWHLDENNQTSSSSIFSLEKEVEAAEKYCQKMKDEVAALKRKHSNL</sequence>
<dbReference type="GO" id="GO:0010073">
    <property type="term" value="P:meristem maintenance"/>
    <property type="evidence" value="ECO:0007669"/>
    <property type="project" value="InterPro"/>
</dbReference>
<feature type="compositionally biased region" description="Basic and acidic residues" evidence="4">
    <location>
        <begin position="656"/>
        <end position="671"/>
    </location>
</feature>
<protein>
    <recommendedName>
        <fullName evidence="5">Aminotransferase-like plant mobile domain-containing protein</fullName>
    </recommendedName>
</protein>
<organism evidence="6 7">
    <name type="scientific">Leersia perrieri</name>
    <dbReference type="NCBI Taxonomy" id="77586"/>
    <lineage>
        <taxon>Eukaryota</taxon>
        <taxon>Viridiplantae</taxon>
        <taxon>Streptophyta</taxon>
        <taxon>Embryophyta</taxon>
        <taxon>Tracheophyta</taxon>
        <taxon>Spermatophyta</taxon>
        <taxon>Magnoliopsida</taxon>
        <taxon>Liliopsida</taxon>
        <taxon>Poales</taxon>
        <taxon>Poaceae</taxon>
        <taxon>BOP clade</taxon>
        <taxon>Oryzoideae</taxon>
        <taxon>Oryzeae</taxon>
        <taxon>Oryzinae</taxon>
        <taxon>Leersia</taxon>
    </lineage>
</organism>
<evidence type="ECO:0000256" key="1">
    <source>
        <dbReference type="ARBA" id="ARBA00022448"/>
    </source>
</evidence>
<feature type="domain" description="Aminotransferase-like plant mobile" evidence="5">
    <location>
        <begin position="70"/>
        <end position="400"/>
    </location>
</feature>
<keyword evidence="3" id="KW-0175">Coiled coil</keyword>
<feature type="region of interest" description="Disordered" evidence="4">
    <location>
        <begin position="521"/>
        <end position="543"/>
    </location>
</feature>
<dbReference type="PANTHER" id="PTHR46033:SF40">
    <property type="entry name" value="EXPRESSED PROTEIN"/>
    <property type="match status" value="1"/>
</dbReference>
<dbReference type="InterPro" id="IPR019557">
    <property type="entry name" value="AminoTfrase-like_pln_mobile"/>
</dbReference>
<feature type="region of interest" description="Disordered" evidence="4">
    <location>
        <begin position="646"/>
        <end position="671"/>
    </location>
</feature>
<evidence type="ECO:0000259" key="5">
    <source>
        <dbReference type="Pfam" id="PF10536"/>
    </source>
</evidence>
<evidence type="ECO:0000313" key="7">
    <source>
        <dbReference type="Proteomes" id="UP000032180"/>
    </source>
</evidence>
<dbReference type="eggNOG" id="ENOG502SK76">
    <property type="taxonomic scope" value="Eukaryota"/>
</dbReference>
<reference evidence="6 7" key="1">
    <citation type="submission" date="2012-08" db="EMBL/GenBank/DDBJ databases">
        <title>Oryza genome evolution.</title>
        <authorList>
            <person name="Wing R.A."/>
        </authorList>
    </citation>
    <scope>NUCLEOTIDE SEQUENCE</scope>
</reference>
<keyword evidence="7" id="KW-1185">Reference proteome</keyword>
<proteinExistence type="predicted"/>
<keyword evidence="2" id="KW-0341">Growth regulation</keyword>
<evidence type="ECO:0000256" key="3">
    <source>
        <dbReference type="SAM" id="Coils"/>
    </source>
</evidence>
<evidence type="ECO:0000256" key="2">
    <source>
        <dbReference type="ARBA" id="ARBA00022604"/>
    </source>
</evidence>
<name>A0A0D9XIE2_9ORYZ</name>
<reference evidence="6" key="3">
    <citation type="submission" date="2015-04" db="UniProtKB">
        <authorList>
            <consortium name="EnsemblPlants"/>
        </authorList>
    </citation>
    <scope>IDENTIFICATION</scope>
</reference>
<dbReference type="Proteomes" id="UP000032180">
    <property type="component" value="Chromosome 10"/>
</dbReference>
<dbReference type="EnsemblPlants" id="LPERR10G03520.1">
    <property type="protein sequence ID" value="LPERR10G03520.1"/>
    <property type="gene ID" value="LPERR10G03520"/>
</dbReference>
<feature type="coiled-coil region" evidence="3">
    <location>
        <begin position="765"/>
        <end position="847"/>
    </location>
</feature>
<dbReference type="Gramene" id="LPERR10G03520.1">
    <property type="protein sequence ID" value="LPERR10G03520.1"/>
    <property type="gene ID" value="LPERR10G03520"/>
</dbReference>
<dbReference type="AlphaFoldDB" id="A0A0D9XIE2"/>
<evidence type="ECO:0000313" key="6">
    <source>
        <dbReference type="EnsemblPlants" id="LPERR10G03520.1"/>
    </source>
</evidence>
<dbReference type="InterPro" id="IPR007930">
    <property type="entry name" value="DUF724"/>
</dbReference>
<dbReference type="Pfam" id="PF10536">
    <property type="entry name" value="PMD"/>
    <property type="match status" value="1"/>
</dbReference>
<dbReference type="PANTHER" id="PTHR46033">
    <property type="entry name" value="PROTEIN MAIN-LIKE 2"/>
    <property type="match status" value="1"/>
</dbReference>
<keyword evidence="1" id="KW-0813">Transport</keyword>